<proteinExistence type="predicted"/>
<protein>
    <recommendedName>
        <fullName evidence="4">AtpZ/AtpI family protein</fullName>
    </recommendedName>
</protein>
<dbReference type="EMBL" id="PFBC01000062">
    <property type="protein sequence ID" value="PIR87556.1"/>
    <property type="molecule type" value="Genomic_DNA"/>
</dbReference>
<dbReference type="Proteomes" id="UP000230903">
    <property type="component" value="Unassembled WGS sequence"/>
</dbReference>
<accession>A0A2H0UPG1</accession>
<evidence type="ECO:0008006" key="4">
    <source>
        <dbReference type="Google" id="ProtNLM"/>
    </source>
</evidence>
<keyword evidence="1" id="KW-1133">Transmembrane helix</keyword>
<organism evidence="2 3">
    <name type="scientific">Candidatus Harrisonbacteria bacterium CG10_big_fil_rev_8_21_14_0_10_45_28</name>
    <dbReference type="NCBI Taxonomy" id="1974586"/>
    <lineage>
        <taxon>Bacteria</taxon>
        <taxon>Candidatus Harrisoniibacteriota</taxon>
    </lineage>
</organism>
<feature type="transmembrane region" description="Helical" evidence="1">
    <location>
        <begin position="40"/>
        <end position="60"/>
    </location>
</feature>
<evidence type="ECO:0000313" key="2">
    <source>
        <dbReference type="EMBL" id="PIR87556.1"/>
    </source>
</evidence>
<dbReference type="AlphaFoldDB" id="A0A2H0UPG1"/>
<sequence length="66" mass="7726">MLNMLKNFKMTWWQIAIYEIALICLGITIGATWTDLFTPWRILLLIIFVLGAGYIIAHWIEDINDN</sequence>
<reference evidence="3" key="1">
    <citation type="submission" date="2017-09" db="EMBL/GenBank/DDBJ databases">
        <title>Depth-based differentiation of microbial function through sediment-hosted aquifers and enrichment of novel symbionts in the deep terrestrial subsurface.</title>
        <authorList>
            <person name="Probst A.J."/>
            <person name="Ladd B."/>
            <person name="Jarett J.K."/>
            <person name="Geller-Mcgrath D.E."/>
            <person name="Sieber C.M.K."/>
            <person name="Emerson J.B."/>
            <person name="Anantharaman K."/>
            <person name="Thomas B.C."/>
            <person name="Malmstrom R."/>
            <person name="Stieglmeier M."/>
            <person name="Klingl A."/>
            <person name="Woyke T."/>
            <person name="Ryan C.M."/>
            <person name="Banfield J.F."/>
        </authorList>
    </citation>
    <scope>NUCLEOTIDE SEQUENCE [LARGE SCALE GENOMIC DNA]</scope>
</reference>
<name>A0A2H0UPG1_9BACT</name>
<gene>
    <name evidence="2" type="ORF">COU10_04080</name>
</gene>
<comment type="caution">
    <text evidence="2">The sequence shown here is derived from an EMBL/GenBank/DDBJ whole genome shotgun (WGS) entry which is preliminary data.</text>
</comment>
<keyword evidence="1" id="KW-0472">Membrane</keyword>
<evidence type="ECO:0000313" key="3">
    <source>
        <dbReference type="Proteomes" id="UP000230903"/>
    </source>
</evidence>
<evidence type="ECO:0000256" key="1">
    <source>
        <dbReference type="SAM" id="Phobius"/>
    </source>
</evidence>
<keyword evidence="1" id="KW-0812">Transmembrane</keyword>
<feature type="transmembrane region" description="Helical" evidence="1">
    <location>
        <begin position="12"/>
        <end position="34"/>
    </location>
</feature>